<feature type="compositionally biased region" description="Low complexity" evidence="4">
    <location>
        <begin position="178"/>
        <end position="187"/>
    </location>
</feature>
<evidence type="ECO:0000256" key="5">
    <source>
        <dbReference type="SAM" id="Phobius"/>
    </source>
</evidence>
<evidence type="ECO:0000259" key="7">
    <source>
        <dbReference type="Pfam" id="PF10312"/>
    </source>
</evidence>
<dbReference type="Pfam" id="PF10312">
    <property type="entry name" value="Cactin_mid"/>
    <property type="match status" value="1"/>
</dbReference>
<dbReference type="GO" id="GO:0005737">
    <property type="term" value="C:cytoplasm"/>
    <property type="evidence" value="ECO:0007669"/>
    <property type="project" value="TreeGrafter"/>
</dbReference>
<name>A0A7J6RS93_PEROL</name>
<dbReference type="SMART" id="SM01050">
    <property type="entry name" value="CactinC_cactus"/>
    <property type="match status" value="1"/>
</dbReference>
<dbReference type="EMBL" id="JABANO010023609">
    <property type="protein sequence ID" value="KAF4723255.1"/>
    <property type="molecule type" value="Genomic_DNA"/>
</dbReference>
<evidence type="ECO:0000313" key="9">
    <source>
        <dbReference type="Proteomes" id="UP000553632"/>
    </source>
</evidence>
<feature type="transmembrane region" description="Helical" evidence="5">
    <location>
        <begin position="66"/>
        <end position="85"/>
    </location>
</feature>
<proteinExistence type="inferred from homology"/>
<evidence type="ECO:0000313" key="8">
    <source>
        <dbReference type="EMBL" id="KAF4723255.1"/>
    </source>
</evidence>
<dbReference type="GO" id="GO:0045292">
    <property type="term" value="P:mRNA cis splicing, via spliceosome"/>
    <property type="evidence" value="ECO:0007669"/>
    <property type="project" value="TreeGrafter"/>
</dbReference>
<feature type="region of interest" description="Disordered" evidence="4">
    <location>
        <begin position="534"/>
        <end position="603"/>
    </location>
</feature>
<feature type="region of interest" description="Disordered" evidence="4">
    <location>
        <begin position="95"/>
        <end position="134"/>
    </location>
</feature>
<dbReference type="PANTHER" id="PTHR21737">
    <property type="entry name" value="POLYGLUTAMINE BINDING PROTEIN 1/MARVEL MEMBRANE-ASSOCIATING DOMAIN CONTAINING 3"/>
    <property type="match status" value="1"/>
</dbReference>
<comment type="similarity">
    <text evidence="1">Belongs to the CACTIN family.</text>
</comment>
<keyword evidence="9" id="KW-1185">Reference proteome</keyword>
<dbReference type="PANTHER" id="PTHR21737:SF4">
    <property type="entry name" value="SPLICING FACTOR CACTIN"/>
    <property type="match status" value="1"/>
</dbReference>
<feature type="domain" description="Splicing factor cactin central" evidence="7">
    <location>
        <begin position="314"/>
        <end position="512"/>
    </location>
</feature>
<feature type="compositionally biased region" description="Low complexity" evidence="4">
    <location>
        <begin position="540"/>
        <end position="559"/>
    </location>
</feature>
<feature type="compositionally biased region" description="Polar residues" evidence="4">
    <location>
        <begin position="231"/>
        <end position="249"/>
    </location>
</feature>
<keyword evidence="3" id="KW-0175">Coiled coil</keyword>
<feature type="coiled-coil region" evidence="3">
    <location>
        <begin position="289"/>
        <end position="325"/>
    </location>
</feature>
<dbReference type="InterPro" id="IPR018816">
    <property type="entry name" value="Cactin_central"/>
</dbReference>
<accession>A0A7J6RS93</accession>
<evidence type="ECO:0000256" key="2">
    <source>
        <dbReference type="ARBA" id="ARBA00034534"/>
    </source>
</evidence>
<feature type="region of interest" description="Disordered" evidence="4">
    <location>
        <begin position="212"/>
        <end position="249"/>
    </location>
</feature>
<dbReference type="Pfam" id="PF09732">
    <property type="entry name" value="CactinC_cactus"/>
    <property type="match status" value="1"/>
</dbReference>
<sequence length="791" mass="89001">MPAIANLGRLLDSAVLAMITVVLAGAALYCIGLLHHLIVITERNKLGAFGNLVANALPFKGNRFEFNLTHVLLYAILCVILSLSHHKYLDAQSKRLEKEEKKQQKGKKNDIMGASSSSSSSSPSSPPTDNQELLPCQPEMDAFVACVKSKPQGLRATDCEELRDRYKLCMQEYKENESSNSGETSSGAVESEQTELPCSRVSFSLVVMSSSVSSSQHRREAKRAKTRETELSTSLGYTNESNPFGDSNLTSTFRWKKKEQFQEAAGVRPLKGSEAREQARANLNEVVQIRQRREERAAEESLLEQQRSEREREMMEDEYRDWLAKEEKFDISQAALRCSLRIKTSTEHLEDYLYKELLLATKGVEKFPYEDCTILESSLVTDTIASLPPGELESSAAHIGDLERAARDRGKGEEADYWHCVLALVKEQLTAKTEAGPKLAPTSGLGIEDNSVETLLGGIGSAEVLRGVEDELKWLLTNKDSGGPADEVDEEFITAALEKVPHYLSRLRVDDMHRKARKVVEKVVESMDNDEVEVVEDAAKSSSAAAAPAATTEDTPAPSVTSESASVEGRTSRRRAVSPVPIERGTSALEPITEEASRSEMAETRRKIVEQWERKDRSAKAEANLLTAAEKRLLAEERNRKVDDGDVTEEMFNEVYVAPGEAGKTYAWEDKYRARKPKFYNKVKTGFDWNKYNQTHYDKETPPPKKVMGYRFNILYPDLIDMRKTPQYHQEASPTPGTIILRFSAGPPYEDIAFKISNKEWDYDRRSGFKAVFERGMLQLHFNFKRDRYRR</sequence>
<organism evidence="8 9">
    <name type="scientific">Perkinsus olseni</name>
    <name type="common">Perkinsus atlanticus</name>
    <dbReference type="NCBI Taxonomy" id="32597"/>
    <lineage>
        <taxon>Eukaryota</taxon>
        <taxon>Sar</taxon>
        <taxon>Alveolata</taxon>
        <taxon>Perkinsozoa</taxon>
        <taxon>Perkinsea</taxon>
        <taxon>Perkinsida</taxon>
        <taxon>Perkinsidae</taxon>
        <taxon>Perkinsus</taxon>
    </lineage>
</organism>
<keyword evidence="5" id="KW-0812">Transmembrane</keyword>
<reference evidence="8 9" key="1">
    <citation type="submission" date="2020-04" db="EMBL/GenBank/DDBJ databases">
        <title>Perkinsus olseni comparative genomics.</title>
        <authorList>
            <person name="Bogema D.R."/>
        </authorList>
    </citation>
    <scope>NUCLEOTIDE SEQUENCE [LARGE SCALE GENOMIC DNA]</scope>
    <source>
        <strain evidence="8 9">ATCC PRA-207</strain>
    </source>
</reference>
<dbReference type="GO" id="GO:0005681">
    <property type="term" value="C:spliceosomal complex"/>
    <property type="evidence" value="ECO:0007669"/>
    <property type="project" value="TreeGrafter"/>
</dbReference>
<evidence type="ECO:0000256" key="4">
    <source>
        <dbReference type="SAM" id="MobiDB-lite"/>
    </source>
</evidence>
<evidence type="ECO:0000256" key="1">
    <source>
        <dbReference type="ARBA" id="ARBA00006895"/>
    </source>
</evidence>
<dbReference type="Proteomes" id="UP000553632">
    <property type="component" value="Unassembled WGS sequence"/>
</dbReference>
<evidence type="ECO:0000259" key="6">
    <source>
        <dbReference type="Pfam" id="PF09732"/>
    </source>
</evidence>
<keyword evidence="5" id="KW-1133">Transmembrane helix</keyword>
<protein>
    <recommendedName>
        <fullName evidence="2">Splicing factor Cactin</fullName>
    </recommendedName>
</protein>
<gene>
    <name evidence="8" type="ORF">FOZ63_033692</name>
</gene>
<dbReference type="InterPro" id="IPR019134">
    <property type="entry name" value="Cactin_C"/>
</dbReference>
<dbReference type="AlphaFoldDB" id="A0A7J6RS93"/>
<evidence type="ECO:0000256" key="3">
    <source>
        <dbReference type="SAM" id="Coils"/>
    </source>
</evidence>
<dbReference type="OMA" id="HIDFWND"/>
<feature type="region of interest" description="Disordered" evidence="4">
    <location>
        <begin position="175"/>
        <end position="194"/>
    </location>
</feature>
<feature type="domain" description="Splicing factor Cactin C-terminal" evidence="6">
    <location>
        <begin position="668"/>
        <end position="791"/>
    </location>
</feature>
<feature type="compositionally biased region" description="Basic and acidic residues" evidence="4">
    <location>
        <begin position="95"/>
        <end position="110"/>
    </location>
</feature>
<feature type="transmembrane region" description="Helical" evidence="5">
    <location>
        <begin position="15"/>
        <end position="39"/>
    </location>
</feature>
<keyword evidence="5" id="KW-0472">Membrane</keyword>
<dbReference type="PROSITE" id="PS51808">
    <property type="entry name" value="CHCH"/>
    <property type="match status" value="1"/>
</dbReference>
<comment type="caution">
    <text evidence="8">The sequence shown here is derived from an EMBL/GenBank/DDBJ whole genome shotgun (WGS) entry which is preliminary data.</text>
</comment>